<protein>
    <submittedName>
        <fullName evidence="1">Uncharacterized protein</fullName>
    </submittedName>
</protein>
<evidence type="ECO:0000313" key="1">
    <source>
        <dbReference type="EnsemblMetazoa" id="PPA36844.1"/>
    </source>
</evidence>
<reference evidence="2" key="1">
    <citation type="journal article" date="2008" name="Nat. Genet.">
        <title>The Pristionchus pacificus genome provides a unique perspective on nematode lifestyle and parasitism.</title>
        <authorList>
            <person name="Dieterich C."/>
            <person name="Clifton S.W."/>
            <person name="Schuster L.N."/>
            <person name="Chinwalla A."/>
            <person name="Delehaunty K."/>
            <person name="Dinkelacker I."/>
            <person name="Fulton L."/>
            <person name="Fulton R."/>
            <person name="Godfrey J."/>
            <person name="Minx P."/>
            <person name="Mitreva M."/>
            <person name="Roeseler W."/>
            <person name="Tian H."/>
            <person name="Witte H."/>
            <person name="Yang S.P."/>
            <person name="Wilson R.K."/>
            <person name="Sommer R.J."/>
        </authorList>
    </citation>
    <scope>NUCLEOTIDE SEQUENCE [LARGE SCALE GENOMIC DNA]</scope>
    <source>
        <strain evidence="2">PS312</strain>
    </source>
</reference>
<dbReference type="Proteomes" id="UP000005239">
    <property type="component" value="Unassembled WGS sequence"/>
</dbReference>
<organism evidence="1 2">
    <name type="scientific">Pristionchus pacificus</name>
    <name type="common">Parasitic nematode worm</name>
    <dbReference type="NCBI Taxonomy" id="54126"/>
    <lineage>
        <taxon>Eukaryota</taxon>
        <taxon>Metazoa</taxon>
        <taxon>Ecdysozoa</taxon>
        <taxon>Nematoda</taxon>
        <taxon>Chromadorea</taxon>
        <taxon>Rhabditida</taxon>
        <taxon>Rhabditina</taxon>
        <taxon>Diplogasteromorpha</taxon>
        <taxon>Diplogasteroidea</taxon>
        <taxon>Neodiplogasteridae</taxon>
        <taxon>Pristionchus</taxon>
    </lineage>
</organism>
<accession>A0A2A6BPU7</accession>
<dbReference type="AlphaFoldDB" id="A0A2A6BPU7"/>
<dbReference type="EnsemblMetazoa" id="PPA36844.1">
    <property type="protein sequence ID" value="PPA36844.1"/>
    <property type="gene ID" value="WBGene00275213"/>
</dbReference>
<sequence length="129" mass="15349">MNARTYNIIIGAVRNIHINLLRISHSWRNCYNALISQNYVYEFQILFDQEIDNRELERFILEICDRVPSISILGKHIFESFPHSPGYPREVGSREYKIKMKVMHEYARKYLQNKGNKSFTVCDYKNSVV</sequence>
<keyword evidence="2" id="KW-1185">Reference proteome</keyword>
<reference evidence="1" key="2">
    <citation type="submission" date="2022-06" db="UniProtKB">
        <authorList>
            <consortium name="EnsemblMetazoa"/>
        </authorList>
    </citation>
    <scope>IDENTIFICATION</scope>
    <source>
        <strain evidence="1">PS312</strain>
    </source>
</reference>
<proteinExistence type="predicted"/>
<name>A0A2A6BPU7_PRIPA</name>
<gene>
    <name evidence="1" type="primary">WBGene00275213</name>
</gene>
<accession>A0A8R1YP71</accession>
<evidence type="ECO:0000313" key="2">
    <source>
        <dbReference type="Proteomes" id="UP000005239"/>
    </source>
</evidence>